<name>A0A7T8EPH4_9CAUD</name>
<sequence length="171" mass="19028">MAAVTLDELQDSSQPGLADPFMLDKWRILTLPSISGVSLSPIACEEVGLPFPVFQQKTKEVATTSFSWPHATNVDGFTAQFGLDQKAAVIRYYTAWQNLIQNPYTGGMRLPSVYKKRLEVALFDNQGNQIMIQELRNVWPLGMQELSLNGTGGRGHISIQFECDVSRSIFS</sequence>
<reference evidence="1 2" key="1">
    <citation type="submission" date="2020-12" db="EMBL/GenBank/DDBJ databases">
        <title>Complete genome sequence of Erwinia phage pEa_SNUABM_5.</title>
        <authorList>
            <person name="Kim S.G."/>
            <person name="Lee S.B."/>
            <person name="Kwon J."/>
            <person name="Park S.C."/>
        </authorList>
    </citation>
    <scope>NUCLEOTIDE SEQUENCE [LARGE SCALE GENOMIC DNA]</scope>
</reference>
<accession>A0A7T8EPH4</accession>
<proteinExistence type="predicted"/>
<evidence type="ECO:0000313" key="2">
    <source>
        <dbReference type="Proteomes" id="UP000596123"/>
    </source>
</evidence>
<dbReference type="Proteomes" id="UP000596123">
    <property type="component" value="Segment"/>
</dbReference>
<dbReference type="EMBL" id="MW366843">
    <property type="protein sequence ID" value="QQO90281.1"/>
    <property type="molecule type" value="Genomic_DNA"/>
</dbReference>
<organism evidence="1 2">
    <name type="scientific">Erwinia phage pEa_SNUABM_5</name>
    <dbReference type="NCBI Taxonomy" id="2797313"/>
    <lineage>
        <taxon>Viruses</taxon>
        <taxon>Duplodnaviria</taxon>
        <taxon>Heunggongvirae</taxon>
        <taxon>Uroviricota</taxon>
        <taxon>Caudoviricetes</taxon>
        <taxon>Rivsvirus</taxon>
        <taxon>Rivsvirus SNUABM5</taxon>
    </lineage>
</organism>
<evidence type="ECO:0000313" key="1">
    <source>
        <dbReference type="EMBL" id="QQO90281.1"/>
    </source>
</evidence>
<gene>
    <name evidence="1" type="ORF">pEaSNUABM5_00139</name>
</gene>
<protein>
    <submittedName>
        <fullName evidence="1">Putative tail tube terminator</fullName>
    </submittedName>
</protein>
<keyword evidence="2" id="KW-1185">Reference proteome</keyword>